<organism evidence="1">
    <name type="scientific">Anguilla anguilla</name>
    <name type="common">European freshwater eel</name>
    <name type="synonym">Muraena anguilla</name>
    <dbReference type="NCBI Taxonomy" id="7936"/>
    <lineage>
        <taxon>Eukaryota</taxon>
        <taxon>Metazoa</taxon>
        <taxon>Chordata</taxon>
        <taxon>Craniata</taxon>
        <taxon>Vertebrata</taxon>
        <taxon>Euteleostomi</taxon>
        <taxon>Actinopterygii</taxon>
        <taxon>Neopterygii</taxon>
        <taxon>Teleostei</taxon>
        <taxon>Anguilliformes</taxon>
        <taxon>Anguillidae</taxon>
        <taxon>Anguilla</taxon>
    </lineage>
</organism>
<protein>
    <submittedName>
        <fullName evidence="1">Uncharacterized protein</fullName>
    </submittedName>
</protein>
<accession>A0A0E9TZI0</accession>
<dbReference type="AlphaFoldDB" id="A0A0E9TZI0"/>
<proteinExistence type="predicted"/>
<name>A0A0E9TZI0_ANGAN</name>
<dbReference type="EMBL" id="GBXM01049636">
    <property type="protein sequence ID" value="JAH58941.1"/>
    <property type="molecule type" value="Transcribed_RNA"/>
</dbReference>
<evidence type="ECO:0000313" key="1">
    <source>
        <dbReference type="EMBL" id="JAH58941.1"/>
    </source>
</evidence>
<reference evidence="1" key="1">
    <citation type="submission" date="2014-11" db="EMBL/GenBank/DDBJ databases">
        <authorList>
            <person name="Amaro Gonzalez C."/>
        </authorList>
    </citation>
    <scope>NUCLEOTIDE SEQUENCE</scope>
</reference>
<sequence>MVYHSGRVEVNWANNGLLLLGYSLTQNCGLQMCPAMLGEDRIDCESEFAQYFKNVGGSVGW</sequence>
<reference evidence="1" key="2">
    <citation type="journal article" date="2015" name="Fish Shellfish Immunol.">
        <title>Early steps in the European eel (Anguilla anguilla)-Vibrio vulnificus interaction in the gills: Role of the RtxA13 toxin.</title>
        <authorList>
            <person name="Callol A."/>
            <person name="Pajuelo D."/>
            <person name="Ebbesson L."/>
            <person name="Teles M."/>
            <person name="MacKenzie S."/>
            <person name="Amaro C."/>
        </authorList>
    </citation>
    <scope>NUCLEOTIDE SEQUENCE</scope>
</reference>